<dbReference type="AlphaFoldDB" id="A0A916JL17"/>
<keyword evidence="4 8" id="KW-0460">Magnesium</keyword>
<dbReference type="InterPro" id="IPR013785">
    <property type="entry name" value="Aldolase_TIM"/>
</dbReference>
<dbReference type="Proteomes" id="UP000683507">
    <property type="component" value="Chromosome"/>
</dbReference>
<accession>A0A916JL17</accession>
<comment type="function">
    <text evidence="8">Catalyzes the complex heterocyclic radical-mediated conversion of 6-carboxy-5,6,7,8-tetrahydropterin (CPH4) to 7-carboxy-7-deazaguanine (CDG), a step common to the biosynthetic pathways of all 7-deazapurine-containing compounds.</text>
</comment>
<feature type="binding site" evidence="8">
    <location>
        <begin position="125"/>
        <end position="127"/>
    </location>
    <ligand>
        <name>S-adenosyl-L-methionine</name>
        <dbReference type="ChEBI" id="CHEBI:59789"/>
    </ligand>
</feature>
<evidence type="ECO:0000256" key="5">
    <source>
        <dbReference type="ARBA" id="ARBA00023004"/>
    </source>
</evidence>
<dbReference type="EMBL" id="OU015584">
    <property type="protein sequence ID" value="CAG5078645.1"/>
    <property type="molecule type" value="Genomic_DNA"/>
</dbReference>
<name>A0A916JL17_9FLAO</name>
<keyword evidence="8" id="KW-0671">Queuosine biosynthesis</keyword>
<evidence type="ECO:0000313" key="10">
    <source>
        <dbReference type="EMBL" id="CAG5078645.1"/>
    </source>
</evidence>
<feature type="binding site" evidence="8">
    <location>
        <position position="48"/>
    </location>
    <ligand>
        <name>[4Fe-4S] cluster</name>
        <dbReference type="ChEBI" id="CHEBI:49883"/>
        <note>4Fe-4S-S-AdoMet</note>
    </ligand>
</feature>
<dbReference type="PANTHER" id="PTHR42836:SF1">
    <property type="entry name" value="7-CARBOXY-7-DEAZAGUANINE SYNTHASE"/>
    <property type="match status" value="1"/>
</dbReference>
<evidence type="ECO:0000256" key="6">
    <source>
        <dbReference type="ARBA" id="ARBA00023014"/>
    </source>
</evidence>
<comment type="cofactor">
    <cofactor evidence="8">
        <name>S-adenosyl-L-methionine</name>
        <dbReference type="ChEBI" id="CHEBI:59789"/>
    </cofactor>
    <text evidence="8">Binds 1 S-adenosyl-L-methionine per subunit.</text>
</comment>
<protein>
    <recommendedName>
        <fullName evidence="8">7-carboxy-7-deazaguanine synthase</fullName>
        <shortName evidence="8">CDG synthase</shortName>
        <ecNumber evidence="8">4.3.99.3</ecNumber>
    </recommendedName>
    <alternativeName>
        <fullName evidence="8">Queuosine biosynthesis protein QueE</fullName>
    </alternativeName>
</protein>
<feature type="domain" description="Radical SAM core" evidence="9">
    <location>
        <begin position="28"/>
        <end position="208"/>
    </location>
</feature>
<comment type="subunit">
    <text evidence="8">Homodimer.</text>
</comment>
<evidence type="ECO:0000256" key="4">
    <source>
        <dbReference type="ARBA" id="ARBA00022842"/>
    </source>
</evidence>
<evidence type="ECO:0000256" key="8">
    <source>
        <dbReference type="HAMAP-Rule" id="MF_00917"/>
    </source>
</evidence>
<keyword evidence="7 8" id="KW-0456">Lyase</keyword>
<keyword evidence="2 8" id="KW-0949">S-adenosyl-L-methionine</keyword>
<dbReference type="EC" id="4.3.99.3" evidence="8"/>
<dbReference type="GO" id="GO:1904047">
    <property type="term" value="F:S-adenosyl-L-methionine binding"/>
    <property type="evidence" value="ECO:0007669"/>
    <property type="project" value="UniProtKB-UniRule"/>
</dbReference>
<evidence type="ECO:0000256" key="3">
    <source>
        <dbReference type="ARBA" id="ARBA00022723"/>
    </source>
</evidence>
<dbReference type="Pfam" id="PF04055">
    <property type="entry name" value="Radical_SAM"/>
    <property type="match status" value="1"/>
</dbReference>
<reference evidence="10" key="1">
    <citation type="submission" date="2021-04" db="EMBL/GenBank/DDBJ databases">
        <authorList>
            <person name="Rodrigo-Torres L."/>
            <person name="Arahal R. D."/>
            <person name="Lucena T."/>
        </authorList>
    </citation>
    <scope>NUCLEOTIDE SEQUENCE</scope>
    <source>
        <strain evidence="10">AS29M-1</strain>
    </source>
</reference>
<evidence type="ECO:0000313" key="11">
    <source>
        <dbReference type="Proteomes" id="UP000683507"/>
    </source>
</evidence>
<dbReference type="InterPro" id="IPR024924">
    <property type="entry name" value="7-CO-7-deazaguanine_synth-like"/>
</dbReference>
<proteinExistence type="inferred from homology"/>
<feature type="binding site" evidence="8">
    <location>
        <position position="37"/>
    </location>
    <ligand>
        <name>substrate</name>
    </ligand>
</feature>
<organism evidence="10 11">
    <name type="scientific">Parvicella tangerina</name>
    <dbReference type="NCBI Taxonomy" id="2829795"/>
    <lineage>
        <taxon>Bacteria</taxon>
        <taxon>Pseudomonadati</taxon>
        <taxon>Bacteroidota</taxon>
        <taxon>Flavobacteriia</taxon>
        <taxon>Flavobacteriales</taxon>
        <taxon>Parvicellaceae</taxon>
        <taxon>Parvicella</taxon>
    </lineage>
</organism>
<evidence type="ECO:0000259" key="9">
    <source>
        <dbReference type="PROSITE" id="PS51918"/>
    </source>
</evidence>
<comment type="cofactor">
    <cofactor evidence="8">
        <name>[4Fe-4S] cluster</name>
        <dbReference type="ChEBI" id="CHEBI:49883"/>
    </cofactor>
    <text evidence="8">Binds 1 [4Fe-4S] cluster. The cluster is coordinated with 3 cysteines and an exchangeable S-adenosyl-L-methionine.</text>
</comment>
<keyword evidence="11" id="KW-1185">Reference proteome</keyword>
<dbReference type="SUPFAM" id="SSF102114">
    <property type="entry name" value="Radical SAM enzymes"/>
    <property type="match status" value="1"/>
</dbReference>
<comment type="pathway">
    <text evidence="8">Purine metabolism; 7-cyano-7-deazaguanine biosynthesis.</text>
</comment>
<dbReference type="GO" id="GO:0008616">
    <property type="term" value="P:tRNA queuosine(34) biosynthetic process"/>
    <property type="evidence" value="ECO:0007669"/>
    <property type="project" value="UniProtKB-UniRule"/>
</dbReference>
<feature type="binding site" evidence="8">
    <location>
        <position position="45"/>
    </location>
    <ligand>
        <name>[4Fe-4S] cluster</name>
        <dbReference type="ChEBI" id="CHEBI:49883"/>
        <note>4Fe-4S-S-AdoMet</note>
    </ligand>
</feature>
<dbReference type="InterPro" id="IPR058240">
    <property type="entry name" value="rSAM_sf"/>
</dbReference>
<dbReference type="PANTHER" id="PTHR42836">
    <property type="entry name" value="7-CARBOXY-7-DEAZAGUANINE SYNTHASE"/>
    <property type="match status" value="1"/>
</dbReference>
<feature type="binding site" evidence="8">
    <location>
        <position position="41"/>
    </location>
    <ligand>
        <name>[4Fe-4S] cluster</name>
        <dbReference type="ChEBI" id="CHEBI:49883"/>
        <note>4Fe-4S-S-AdoMet</note>
    </ligand>
</feature>
<dbReference type="RefSeq" id="WP_258540956.1">
    <property type="nucleotide sequence ID" value="NZ_OU015584.1"/>
</dbReference>
<keyword evidence="6 8" id="KW-0411">Iron-sulfur</keyword>
<dbReference type="PROSITE" id="PS51918">
    <property type="entry name" value="RADICAL_SAM"/>
    <property type="match status" value="1"/>
</dbReference>
<feature type="binding site" evidence="8">
    <location>
        <begin position="22"/>
        <end position="24"/>
    </location>
    <ligand>
        <name>substrate</name>
    </ligand>
</feature>
<comment type="caution">
    <text evidence="8">Lacks conserved residue(s) required for the propagation of feature annotation.</text>
</comment>
<comment type="cofactor">
    <cofactor evidence="8">
        <name>Mg(2+)</name>
        <dbReference type="ChEBI" id="CHEBI:18420"/>
    </cofactor>
</comment>
<comment type="catalytic activity">
    <reaction evidence="8">
        <text>6-carboxy-5,6,7,8-tetrahydropterin + H(+) = 7-carboxy-7-carbaguanine + NH4(+)</text>
        <dbReference type="Rhea" id="RHEA:27974"/>
        <dbReference type="ChEBI" id="CHEBI:15378"/>
        <dbReference type="ChEBI" id="CHEBI:28938"/>
        <dbReference type="ChEBI" id="CHEBI:61032"/>
        <dbReference type="ChEBI" id="CHEBI:61036"/>
        <dbReference type="EC" id="4.3.99.3"/>
    </reaction>
</comment>
<evidence type="ECO:0000256" key="1">
    <source>
        <dbReference type="ARBA" id="ARBA00022485"/>
    </source>
</evidence>
<keyword evidence="3 8" id="KW-0479">Metal-binding</keyword>
<dbReference type="CDD" id="cd01335">
    <property type="entry name" value="Radical_SAM"/>
    <property type="match status" value="1"/>
</dbReference>
<dbReference type="InterPro" id="IPR007197">
    <property type="entry name" value="rSAM"/>
</dbReference>
<feature type="binding site" evidence="8">
    <location>
        <begin position="47"/>
        <end position="49"/>
    </location>
    <ligand>
        <name>S-adenosyl-L-methionine</name>
        <dbReference type="ChEBI" id="CHEBI:59789"/>
    </ligand>
</feature>
<keyword evidence="1 8" id="KW-0004">4Fe-4S</keyword>
<dbReference type="Gene3D" id="3.20.20.70">
    <property type="entry name" value="Aldolase class I"/>
    <property type="match status" value="1"/>
</dbReference>
<evidence type="ECO:0000256" key="2">
    <source>
        <dbReference type="ARBA" id="ARBA00022691"/>
    </source>
</evidence>
<dbReference type="SFLD" id="SFLDS00029">
    <property type="entry name" value="Radical_SAM"/>
    <property type="match status" value="1"/>
</dbReference>
<dbReference type="PIRSF" id="PIRSF000370">
    <property type="entry name" value="QueE"/>
    <property type="match status" value="1"/>
</dbReference>
<evidence type="ECO:0000256" key="7">
    <source>
        <dbReference type="ARBA" id="ARBA00023239"/>
    </source>
</evidence>
<feature type="binding site" evidence="8">
    <location>
        <position position="82"/>
    </location>
    <ligand>
        <name>substrate</name>
    </ligand>
</feature>
<feature type="binding site" evidence="8">
    <location>
        <position position="84"/>
    </location>
    <ligand>
        <name>S-adenosyl-L-methionine</name>
        <dbReference type="ChEBI" id="CHEBI:59789"/>
    </ligand>
</feature>
<dbReference type="KEGG" id="ptan:CRYO30217_00729"/>
<dbReference type="HAMAP" id="MF_00917">
    <property type="entry name" value="QueE"/>
    <property type="match status" value="1"/>
</dbReference>
<gene>
    <name evidence="8 10" type="primary">queE</name>
    <name evidence="10" type="ORF">CRYO30217_00729</name>
</gene>
<dbReference type="GO" id="GO:0016840">
    <property type="term" value="F:carbon-nitrogen lyase activity"/>
    <property type="evidence" value="ECO:0007669"/>
    <property type="project" value="UniProtKB-UniRule"/>
</dbReference>
<comment type="similarity">
    <text evidence="8">Belongs to the radical SAM superfamily. 7-carboxy-7-deazaguanine synthase family.</text>
</comment>
<dbReference type="GO" id="GO:0051539">
    <property type="term" value="F:4 iron, 4 sulfur cluster binding"/>
    <property type="evidence" value="ECO:0007669"/>
    <property type="project" value="UniProtKB-UniRule"/>
</dbReference>
<dbReference type="GO" id="GO:0000287">
    <property type="term" value="F:magnesium ion binding"/>
    <property type="evidence" value="ECO:0007669"/>
    <property type="project" value="UniProtKB-UniRule"/>
</dbReference>
<keyword evidence="5 8" id="KW-0408">Iron</keyword>
<sequence>MTDKKNDNKGSSLPIMEMFYSIQGEGYYSGRPAVFIRLGGCDVGCHWCDVKESWEAQDHPQKSIDEIVHFVKEQGANFVVITGGEPAMYDLTELTNELHKENIFIALETSGVYSIKGQFDWICFSPKKFKAPTDEVYHIANELKVIVFNRSDLSWAEGHRQKVAENCKLYLQPEWSKKEENTDLIIDYIKANHNWNISLQTHKYIGVE</sequence>